<accession>A0A915KA86</accession>
<sequence length="210" mass="23272">QRTIYENVISAVENSRQNVTFGRRFGAHFRLIFVLVQNVAVKFFGRPAFPVVARSPGHGVAHPRPVISDRFRKFKKRTTARLHETLLAAVCTPEKGQERFYVGKKLTNLETLFQFDFSRAVFVNYFRQILHKIQRRQIPYIRNLLSLPSMPGGPGGPGKPKNSEKFRRITYSLCTIFIPGSPAGPTIPGSPPGPGGPDGPSSPGSPGSPF</sequence>
<evidence type="ECO:0000313" key="3">
    <source>
        <dbReference type="WBParaSite" id="nRc.2.0.1.t34828-RA"/>
    </source>
</evidence>
<dbReference type="WBParaSite" id="nRc.2.0.1.t34828-RA">
    <property type="protein sequence ID" value="nRc.2.0.1.t34828-RA"/>
    <property type="gene ID" value="nRc.2.0.1.g34828"/>
</dbReference>
<evidence type="ECO:0000313" key="2">
    <source>
        <dbReference type="Proteomes" id="UP000887565"/>
    </source>
</evidence>
<evidence type="ECO:0000256" key="1">
    <source>
        <dbReference type="SAM" id="MobiDB-lite"/>
    </source>
</evidence>
<feature type="compositionally biased region" description="Pro residues" evidence="1">
    <location>
        <begin position="188"/>
        <end position="197"/>
    </location>
</feature>
<feature type="compositionally biased region" description="Low complexity" evidence="1">
    <location>
        <begin position="199"/>
        <end position="210"/>
    </location>
</feature>
<reference evidence="3" key="1">
    <citation type="submission" date="2022-11" db="UniProtKB">
        <authorList>
            <consortium name="WormBaseParasite"/>
        </authorList>
    </citation>
    <scope>IDENTIFICATION</scope>
</reference>
<organism evidence="2 3">
    <name type="scientific">Romanomermis culicivorax</name>
    <name type="common">Nematode worm</name>
    <dbReference type="NCBI Taxonomy" id="13658"/>
    <lineage>
        <taxon>Eukaryota</taxon>
        <taxon>Metazoa</taxon>
        <taxon>Ecdysozoa</taxon>
        <taxon>Nematoda</taxon>
        <taxon>Enoplea</taxon>
        <taxon>Dorylaimia</taxon>
        <taxon>Mermithida</taxon>
        <taxon>Mermithoidea</taxon>
        <taxon>Mermithidae</taxon>
        <taxon>Romanomermis</taxon>
    </lineage>
</organism>
<name>A0A915KA86_ROMCU</name>
<dbReference type="Proteomes" id="UP000887565">
    <property type="component" value="Unplaced"/>
</dbReference>
<keyword evidence="2" id="KW-1185">Reference proteome</keyword>
<feature type="region of interest" description="Disordered" evidence="1">
    <location>
        <begin position="180"/>
        <end position="210"/>
    </location>
</feature>
<dbReference type="AlphaFoldDB" id="A0A915KA86"/>
<proteinExistence type="predicted"/>
<protein>
    <submittedName>
        <fullName evidence="3">Ribosomal protein S3</fullName>
    </submittedName>
</protein>